<dbReference type="Proteomes" id="UP000634672">
    <property type="component" value="Unassembled WGS sequence"/>
</dbReference>
<reference evidence="1 2" key="1">
    <citation type="submission" date="2020-08" db="EMBL/GenBank/DDBJ databases">
        <title>Genome public.</title>
        <authorList>
            <person name="Liu C."/>
            <person name="Sun Q."/>
        </authorList>
    </citation>
    <scope>NUCLEOTIDE SEQUENCE [LARGE SCALE GENOMIC DNA]</scope>
    <source>
        <strain evidence="1 2">NSJ-66</strain>
    </source>
</reference>
<evidence type="ECO:0000313" key="2">
    <source>
        <dbReference type="Proteomes" id="UP000634672"/>
    </source>
</evidence>
<proteinExistence type="predicted"/>
<name>A0ABR7HCI0_9FIRM</name>
<keyword evidence="2" id="KW-1185">Reference proteome</keyword>
<protein>
    <submittedName>
        <fullName evidence="1">Uncharacterized protein</fullName>
    </submittedName>
</protein>
<dbReference type="RefSeq" id="WP_187023565.1">
    <property type="nucleotide sequence ID" value="NZ_JACOPB010000013.1"/>
</dbReference>
<dbReference type="EMBL" id="JACOPB010000013">
    <property type="protein sequence ID" value="MBC5710841.1"/>
    <property type="molecule type" value="Genomic_DNA"/>
</dbReference>
<evidence type="ECO:0000313" key="1">
    <source>
        <dbReference type="EMBL" id="MBC5710841.1"/>
    </source>
</evidence>
<accession>A0ABR7HCI0</accession>
<organism evidence="1 2">
    <name type="scientific">Hungatella hominis</name>
    <dbReference type="NCBI Taxonomy" id="2763050"/>
    <lineage>
        <taxon>Bacteria</taxon>
        <taxon>Bacillati</taxon>
        <taxon>Bacillota</taxon>
        <taxon>Clostridia</taxon>
        <taxon>Lachnospirales</taxon>
        <taxon>Lachnospiraceae</taxon>
        <taxon>Hungatella</taxon>
    </lineage>
</organism>
<gene>
    <name evidence="1" type="ORF">H8S75_23150</name>
</gene>
<comment type="caution">
    <text evidence="1">The sequence shown here is derived from an EMBL/GenBank/DDBJ whole genome shotgun (WGS) entry which is preliminary data.</text>
</comment>
<sequence length="86" mass="9271">MRLEKIKSISIKCQRCGATVILPTETADNIDCLKAVQGSFGCSVCHESLSPYMTSIISSVERYNKASSELQSVINSSNVSLNPTVS</sequence>